<gene>
    <name evidence="1" type="ORF">HXW94_01265</name>
</gene>
<dbReference type="EMBL" id="JACADJ010000003">
    <property type="protein sequence ID" value="NWH03636.1"/>
    <property type="molecule type" value="Genomic_DNA"/>
</dbReference>
<accession>A0A850T8E8</accession>
<dbReference type="Gene3D" id="1.10.30.50">
    <property type="match status" value="1"/>
</dbReference>
<name>A0A850T8E8_9BACT</name>
<comment type="caution">
    <text evidence="1">The sequence shown here is derived from an EMBL/GenBank/DDBJ whole genome shotgun (WGS) entry which is preliminary data.</text>
</comment>
<dbReference type="AlphaFoldDB" id="A0A850T8E8"/>
<dbReference type="Proteomes" id="UP000553343">
    <property type="component" value="Unassembled WGS sequence"/>
</dbReference>
<dbReference type="NCBIfam" id="TIGR02646">
    <property type="entry name" value="retron system putative HNH endonuclease"/>
    <property type="match status" value="1"/>
</dbReference>
<protein>
    <submittedName>
        <fullName evidence="1">TIGR02646 family protein</fullName>
    </submittedName>
</protein>
<organism evidence="1 2">
    <name type="scientific">Desulfobacter latus</name>
    <dbReference type="NCBI Taxonomy" id="2292"/>
    <lineage>
        <taxon>Bacteria</taxon>
        <taxon>Pseudomonadati</taxon>
        <taxon>Thermodesulfobacteriota</taxon>
        <taxon>Desulfobacteria</taxon>
        <taxon>Desulfobacterales</taxon>
        <taxon>Desulfobacteraceae</taxon>
        <taxon>Desulfobacter</taxon>
    </lineage>
</organism>
<sequence length="211" mass="24070">MKYIQKGSEPVQLTEWKALESEDWKPEYRSMGNQLKNGVKNSLMQEQGYLCCYCERRLRLDDSHIEHFIPQSNEAIDPLDYSNMLCSCQNRVKKGEPRHCGNLKGDWFDAALLVSPLAPDCENKFLFLADGRIKPLEPGDPAAKTTIEKLGLGIPKLNDLRQKAIEPFIDDVLTEQEFQTFVTAYLQPDPDGVLGEFYMTIKSLFGNFSEL</sequence>
<reference evidence="1 2" key="1">
    <citation type="submission" date="2020-06" db="EMBL/GenBank/DDBJ databases">
        <title>High-quality draft genome of sulfate reducer Desulfobacter latus type strain AcrS2 isolated from marine sediment.</title>
        <authorList>
            <person name="Hoppe M."/>
            <person name="Larsen C.K."/>
            <person name="Marshall I.P.G."/>
            <person name="Schramm A."/>
            <person name="Marietou A.G."/>
        </authorList>
    </citation>
    <scope>NUCLEOTIDE SEQUENCE [LARGE SCALE GENOMIC DNA]</scope>
    <source>
        <strain evidence="1 2">AcRS2</strain>
    </source>
</reference>
<dbReference type="RefSeq" id="WP_178365092.1">
    <property type="nucleotide sequence ID" value="NZ_JACADJ010000003.1"/>
</dbReference>
<keyword evidence="2" id="KW-1185">Reference proteome</keyword>
<dbReference type="InterPro" id="IPR013467">
    <property type="entry name" value="HNH78-like"/>
</dbReference>
<proteinExistence type="predicted"/>
<evidence type="ECO:0000313" key="1">
    <source>
        <dbReference type="EMBL" id="NWH03636.1"/>
    </source>
</evidence>
<evidence type="ECO:0000313" key="2">
    <source>
        <dbReference type="Proteomes" id="UP000553343"/>
    </source>
</evidence>